<dbReference type="Gene3D" id="2.20.25.10">
    <property type="match status" value="1"/>
</dbReference>
<dbReference type="RefSeq" id="WP_399655137.1">
    <property type="nucleotide sequence ID" value="NZ_JBITYG010000010.1"/>
</dbReference>
<dbReference type="InterPro" id="IPR015946">
    <property type="entry name" value="KH_dom-like_a/b"/>
</dbReference>
<sequence length="138" mass="14005">MSALYTAVATANGRDGRAVSSDGQLDLQLAMPPALGGSGKGTNPEQLFAAGYAACFSSALGLVGREAKVDTKDVSVTAEVGIGADAANGGFELAVTLRVELPAELEGEIGRKLVEQAHGVCPYSKATRGNIAVEIVVE</sequence>
<dbReference type="PANTHER" id="PTHR33797">
    <property type="entry name" value="ORGANIC HYDROPEROXIDE RESISTANCE PROTEIN-LIKE"/>
    <property type="match status" value="1"/>
</dbReference>
<organism evidence="2 3">
    <name type="scientific">Streptomyces fildesensis</name>
    <dbReference type="NCBI Taxonomy" id="375757"/>
    <lineage>
        <taxon>Bacteria</taxon>
        <taxon>Bacillati</taxon>
        <taxon>Actinomycetota</taxon>
        <taxon>Actinomycetes</taxon>
        <taxon>Kitasatosporales</taxon>
        <taxon>Streptomycetaceae</taxon>
        <taxon>Streptomyces</taxon>
    </lineage>
</organism>
<evidence type="ECO:0000256" key="1">
    <source>
        <dbReference type="ARBA" id="ARBA00007378"/>
    </source>
</evidence>
<reference evidence="2 3" key="1">
    <citation type="submission" date="2024-10" db="EMBL/GenBank/DDBJ databases">
        <title>The Natural Products Discovery Center: Release of the First 8490 Sequenced Strains for Exploring Actinobacteria Biosynthetic Diversity.</title>
        <authorList>
            <person name="Kalkreuter E."/>
            <person name="Kautsar S.A."/>
            <person name="Yang D."/>
            <person name="Bader C.D."/>
            <person name="Teijaro C.N."/>
            <person name="Fluegel L."/>
            <person name="Davis C.M."/>
            <person name="Simpson J.R."/>
            <person name="Lauterbach L."/>
            <person name="Steele A.D."/>
            <person name="Gui C."/>
            <person name="Meng S."/>
            <person name="Li G."/>
            <person name="Viehrig K."/>
            <person name="Ye F."/>
            <person name="Su P."/>
            <person name="Kiefer A.F."/>
            <person name="Nichols A."/>
            <person name="Cepeda A.J."/>
            <person name="Yan W."/>
            <person name="Fan B."/>
            <person name="Jiang Y."/>
            <person name="Adhikari A."/>
            <person name="Zheng C.-J."/>
            <person name="Schuster L."/>
            <person name="Cowan T.M."/>
            <person name="Smanski M.J."/>
            <person name="Chevrette M.G."/>
            <person name="De Carvalho L.P.S."/>
            <person name="Shen B."/>
        </authorList>
    </citation>
    <scope>NUCLEOTIDE SEQUENCE [LARGE SCALE GENOMIC DNA]</scope>
    <source>
        <strain evidence="2 3">NPDC053399</strain>
    </source>
</reference>
<dbReference type="InterPro" id="IPR019953">
    <property type="entry name" value="OHR"/>
</dbReference>
<dbReference type="Gene3D" id="3.30.300.20">
    <property type="match status" value="1"/>
</dbReference>
<keyword evidence="3" id="KW-1185">Reference proteome</keyword>
<accession>A0ABW8CDS8</accession>
<evidence type="ECO:0000313" key="2">
    <source>
        <dbReference type="EMBL" id="MFI9104614.1"/>
    </source>
</evidence>
<dbReference type="SUPFAM" id="SSF82784">
    <property type="entry name" value="OsmC-like"/>
    <property type="match status" value="1"/>
</dbReference>
<dbReference type="EMBL" id="JBITYG010000010">
    <property type="protein sequence ID" value="MFI9104614.1"/>
    <property type="molecule type" value="Genomic_DNA"/>
</dbReference>
<proteinExistence type="inferred from homology"/>
<dbReference type="NCBIfam" id="TIGR03561">
    <property type="entry name" value="organ_hyd_perox"/>
    <property type="match status" value="1"/>
</dbReference>
<dbReference type="InterPro" id="IPR003718">
    <property type="entry name" value="OsmC/Ohr_fam"/>
</dbReference>
<protein>
    <submittedName>
        <fullName evidence="2">Organic hydroperoxide resistance protein</fullName>
    </submittedName>
</protein>
<name>A0ABW8CDS8_9ACTN</name>
<evidence type="ECO:0000313" key="3">
    <source>
        <dbReference type="Proteomes" id="UP001614394"/>
    </source>
</evidence>
<dbReference type="Proteomes" id="UP001614394">
    <property type="component" value="Unassembled WGS sequence"/>
</dbReference>
<gene>
    <name evidence="2" type="ORF">ACIGXA_29285</name>
</gene>
<dbReference type="Pfam" id="PF02566">
    <property type="entry name" value="OsmC"/>
    <property type="match status" value="1"/>
</dbReference>
<dbReference type="InterPro" id="IPR036102">
    <property type="entry name" value="OsmC/Ohrsf"/>
</dbReference>
<comment type="similarity">
    <text evidence="1">Belongs to the OsmC/Ohr family.</text>
</comment>
<dbReference type="PANTHER" id="PTHR33797:SF2">
    <property type="entry name" value="ORGANIC HYDROPEROXIDE RESISTANCE PROTEIN-LIKE"/>
    <property type="match status" value="1"/>
</dbReference>
<comment type="caution">
    <text evidence="2">The sequence shown here is derived from an EMBL/GenBank/DDBJ whole genome shotgun (WGS) entry which is preliminary data.</text>
</comment>